<dbReference type="InterPro" id="IPR036565">
    <property type="entry name" value="Mur-like_cat_sf"/>
</dbReference>
<dbReference type="Pfam" id="PF02875">
    <property type="entry name" value="Mur_ligase_C"/>
    <property type="match status" value="1"/>
</dbReference>
<feature type="binding site" evidence="7">
    <location>
        <position position="31"/>
    </location>
    <ligand>
        <name>UDP-N-acetyl-alpha-D-muramoyl-L-alanyl-D-glutamate</name>
        <dbReference type="ChEBI" id="CHEBI:83900"/>
    </ligand>
</feature>
<dbReference type="GO" id="GO:0005737">
    <property type="term" value="C:cytoplasm"/>
    <property type="evidence" value="ECO:0007669"/>
    <property type="project" value="UniProtKB-SubCell"/>
</dbReference>
<feature type="binding site" evidence="7">
    <location>
        <position position="460"/>
    </location>
    <ligand>
        <name>meso-2,6-diaminopimelate</name>
        <dbReference type="ChEBI" id="CHEBI:57791"/>
    </ligand>
</feature>
<dbReference type="GO" id="GO:0005524">
    <property type="term" value="F:ATP binding"/>
    <property type="evidence" value="ECO:0007669"/>
    <property type="project" value="UniProtKB-UniRule"/>
</dbReference>
<dbReference type="InterPro" id="IPR004101">
    <property type="entry name" value="Mur_ligase_C"/>
</dbReference>
<comment type="similarity">
    <text evidence="1 7">Belongs to the MurCDEF family. MurE subfamily.</text>
</comment>
<evidence type="ECO:0000256" key="4">
    <source>
        <dbReference type="ARBA" id="ARBA00022984"/>
    </source>
</evidence>
<feature type="binding site" evidence="7">
    <location>
        <begin position="112"/>
        <end position="118"/>
    </location>
    <ligand>
        <name>ATP</name>
        <dbReference type="ChEBI" id="CHEBI:30616"/>
    </ligand>
</feature>
<dbReference type="Proteomes" id="UP000184474">
    <property type="component" value="Unassembled WGS sequence"/>
</dbReference>
<reference evidence="13" key="1">
    <citation type="submission" date="2016-11" db="EMBL/GenBank/DDBJ databases">
        <authorList>
            <person name="Varghese N."/>
            <person name="Submissions S."/>
        </authorList>
    </citation>
    <scope>NUCLEOTIDE SEQUENCE [LARGE SCALE GENOMIC DNA]</scope>
    <source>
        <strain evidence="13">DSM 26134</strain>
    </source>
</reference>
<comment type="PTM">
    <text evidence="7">Carboxylation is probably crucial for Mg(2+) binding and, consequently, for the gamma-phosphate positioning of ATP.</text>
</comment>
<dbReference type="AlphaFoldDB" id="A0A1M6LK29"/>
<keyword evidence="13" id="KW-1185">Reference proteome</keyword>
<keyword evidence="3 7" id="KW-0133">Cell shape</keyword>
<accession>A0A1M6LK29</accession>
<comment type="caution">
    <text evidence="7">Lacks conserved residue(s) required for the propagation of feature annotation.</text>
</comment>
<sequence length="487" mass="53730">MKLLKDILYNVNLTSVSGNMNLDITDVCFDSRAVKEGSLFVAVKGTQVDGHDYIDKAIKSGAVAIVCEEMPLLPDMSVTFVATANTHTALGVIAANFYDNPSRKLKLVGVTGTNGKTTTVTLLYSLFRSLGYSVGLLSTVENKINDRVIKASHTTPDQVSLNRLLSEMVEEKCQVAFMEVSSHAIDQGRIAGLEFTGAVFMNISHDHLDYHKTFDNYIQTKKKLFDNLPSSAFALVNLDDKRGQVMLQNTKATQYAFGLKFMTDYKAKVITNSYQGLELDINGQSVWFRLIGKFNAYNLLAAFAVADILQEEPSEVLMMLSGIETAPGRFEAVNANSEVMAIVDYAHTPDALENVLQTIDSFRSGNEKVITVVGCGGDRDKDKRPVMASIAAKWSDKVIFTDDNPRTENPDKIIKDMMGGVGPSMVRKALVIRDRKEAIKTACSMADSQDIILVAGKGHETYQEINGVRHDFDDRAVLKEMLELFKD</sequence>
<feature type="domain" description="Mur ligase N-terminal catalytic" evidence="9">
    <location>
        <begin position="24"/>
        <end position="98"/>
    </location>
</feature>
<evidence type="ECO:0000256" key="6">
    <source>
        <dbReference type="ARBA" id="ARBA00023316"/>
    </source>
</evidence>
<evidence type="ECO:0000259" key="9">
    <source>
        <dbReference type="Pfam" id="PF01225"/>
    </source>
</evidence>
<feature type="short sequence motif" description="Meso-diaminopimelate recognition motif" evidence="7">
    <location>
        <begin position="403"/>
        <end position="406"/>
    </location>
</feature>
<dbReference type="NCBIfam" id="TIGR01085">
    <property type="entry name" value="murE"/>
    <property type="match status" value="1"/>
</dbReference>
<dbReference type="InterPro" id="IPR013221">
    <property type="entry name" value="Mur_ligase_cen"/>
</dbReference>
<feature type="domain" description="Mur ligase C-terminal" evidence="10">
    <location>
        <begin position="328"/>
        <end position="458"/>
    </location>
</feature>
<keyword evidence="7" id="KW-0460">Magnesium</keyword>
<feature type="binding site" evidence="7">
    <location>
        <position position="189"/>
    </location>
    <ligand>
        <name>UDP-N-acetyl-alpha-D-muramoyl-L-alanyl-D-glutamate</name>
        <dbReference type="ChEBI" id="CHEBI:83900"/>
    </ligand>
</feature>
<comment type="cofactor">
    <cofactor evidence="7">
        <name>Mg(2+)</name>
        <dbReference type="ChEBI" id="CHEBI:18420"/>
    </cofactor>
</comment>
<feature type="binding site" evidence="7">
    <location>
        <begin position="403"/>
        <end position="406"/>
    </location>
    <ligand>
        <name>meso-2,6-diaminopimelate</name>
        <dbReference type="ChEBI" id="CHEBI:57791"/>
    </ligand>
</feature>
<dbReference type="GO" id="GO:0071555">
    <property type="term" value="P:cell wall organization"/>
    <property type="evidence" value="ECO:0007669"/>
    <property type="project" value="UniProtKB-KW"/>
</dbReference>
<dbReference type="SUPFAM" id="SSF53623">
    <property type="entry name" value="MurD-like peptide ligases, catalytic domain"/>
    <property type="match status" value="1"/>
</dbReference>
<dbReference type="PANTHER" id="PTHR23135:SF4">
    <property type="entry name" value="UDP-N-ACETYLMURAMOYL-L-ALANYL-D-GLUTAMATE--2,6-DIAMINOPIMELATE LIGASE MURE HOMOLOG, CHLOROPLASTIC"/>
    <property type="match status" value="1"/>
</dbReference>
<gene>
    <name evidence="7" type="primary">murE</name>
    <name evidence="12" type="ORF">SAMN04488028_101992</name>
</gene>
<keyword evidence="4 7" id="KW-0573">Peptidoglycan synthesis</keyword>
<feature type="binding site" evidence="7">
    <location>
        <position position="456"/>
    </location>
    <ligand>
        <name>meso-2,6-diaminopimelate</name>
        <dbReference type="ChEBI" id="CHEBI:57791"/>
    </ligand>
</feature>
<organism evidence="12 13">
    <name type="scientific">Reichenbachiella agariperforans</name>
    <dbReference type="NCBI Taxonomy" id="156994"/>
    <lineage>
        <taxon>Bacteria</taxon>
        <taxon>Pseudomonadati</taxon>
        <taxon>Bacteroidota</taxon>
        <taxon>Cytophagia</taxon>
        <taxon>Cytophagales</taxon>
        <taxon>Reichenbachiellaceae</taxon>
        <taxon>Reichenbachiella</taxon>
    </lineage>
</organism>
<dbReference type="UniPathway" id="UPA00219"/>
<keyword evidence="7" id="KW-0067">ATP-binding</keyword>
<feature type="binding site" evidence="7">
    <location>
        <position position="379"/>
    </location>
    <ligand>
        <name>meso-2,6-diaminopimelate</name>
        <dbReference type="ChEBI" id="CHEBI:57791"/>
    </ligand>
</feature>
<evidence type="ECO:0000256" key="8">
    <source>
        <dbReference type="RuleBase" id="RU004135"/>
    </source>
</evidence>
<dbReference type="SUPFAM" id="SSF63418">
    <property type="entry name" value="MurE/MurF N-terminal domain"/>
    <property type="match status" value="1"/>
</dbReference>
<dbReference type="InterPro" id="IPR035911">
    <property type="entry name" value="MurE/MurF_N"/>
</dbReference>
<dbReference type="Gene3D" id="3.40.1190.10">
    <property type="entry name" value="Mur-like, catalytic domain"/>
    <property type="match status" value="1"/>
</dbReference>
<feature type="binding site" evidence="7">
    <location>
        <position position="187"/>
    </location>
    <ligand>
        <name>UDP-N-acetyl-alpha-D-muramoyl-L-alanyl-D-glutamate</name>
        <dbReference type="ChEBI" id="CHEBI:83900"/>
    </ligand>
</feature>
<evidence type="ECO:0000313" key="13">
    <source>
        <dbReference type="Proteomes" id="UP000184474"/>
    </source>
</evidence>
<keyword evidence="6 7" id="KW-0961">Cell wall biogenesis/degradation</keyword>
<comment type="pathway">
    <text evidence="7 8">Cell wall biogenesis; peptidoglycan biosynthesis.</text>
</comment>
<evidence type="ECO:0000256" key="2">
    <source>
        <dbReference type="ARBA" id="ARBA00022618"/>
    </source>
</evidence>
<dbReference type="InterPro" id="IPR005761">
    <property type="entry name" value="UDP-N-AcMur-Glu-dNH2Pim_ligase"/>
</dbReference>
<keyword evidence="7 12" id="KW-0436">Ligase</keyword>
<keyword evidence="2 7" id="KW-0132">Cell division</keyword>
<dbReference type="NCBIfam" id="NF001124">
    <property type="entry name" value="PRK00139.1-2"/>
    <property type="match status" value="1"/>
</dbReference>
<keyword evidence="7" id="KW-0547">Nucleotide-binding</keyword>
<evidence type="ECO:0000256" key="1">
    <source>
        <dbReference type="ARBA" id="ARBA00005898"/>
    </source>
</evidence>
<keyword evidence="5 7" id="KW-0131">Cell cycle</keyword>
<dbReference type="Gene3D" id="3.90.190.20">
    <property type="entry name" value="Mur ligase, C-terminal domain"/>
    <property type="match status" value="1"/>
</dbReference>
<keyword evidence="7" id="KW-0963">Cytoplasm</keyword>
<dbReference type="RefSeq" id="WP_073119866.1">
    <property type="nucleotide sequence ID" value="NZ_FRAA01000001.1"/>
</dbReference>
<name>A0A1M6LK29_REIAG</name>
<dbReference type="Gene3D" id="3.40.1390.10">
    <property type="entry name" value="MurE/MurF, N-terminal domain"/>
    <property type="match status" value="1"/>
</dbReference>
<comment type="catalytic activity">
    <reaction evidence="7">
        <text>UDP-N-acetyl-alpha-D-muramoyl-L-alanyl-D-glutamate + meso-2,6-diaminopimelate + ATP = UDP-N-acetyl-alpha-D-muramoyl-L-alanyl-gamma-D-glutamyl-meso-2,6-diaminopimelate + ADP + phosphate + H(+)</text>
        <dbReference type="Rhea" id="RHEA:23676"/>
        <dbReference type="ChEBI" id="CHEBI:15378"/>
        <dbReference type="ChEBI" id="CHEBI:30616"/>
        <dbReference type="ChEBI" id="CHEBI:43474"/>
        <dbReference type="ChEBI" id="CHEBI:57791"/>
        <dbReference type="ChEBI" id="CHEBI:83900"/>
        <dbReference type="ChEBI" id="CHEBI:83905"/>
        <dbReference type="ChEBI" id="CHEBI:456216"/>
        <dbReference type="EC" id="6.3.2.13"/>
    </reaction>
</comment>
<dbReference type="STRING" id="156994.SAMN04488028_101992"/>
<dbReference type="NCBIfam" id="NF001126">
    <property type="entry name" value="PRK00139.1-4"/>
    <property type="match status" value="1"/>
</dbReference>
<dbReference type="Pfam" id="PF08245">
    <property type="entry name" value="Mur_ligase_M"/>
    <property type="match status" value="1"/>
</dbReference>
<feature type="binding site" evidence="7">
    <location>
        <position position="181"/>
    </location>
    <ligand>
        <name>UDP-N-acetyl-alpha-D-muramoyl-L-alanyl-D-glutamate</name>
        <dbReference type="ChEBI" id="CHEBI:83900"/>
    </ligand>
</feature>
<feature type="domain" description="Mur ligase central" evidence="11">
    <location>
        <begin position="110"/>
        <end position="306"/>
    </location>
</feature>
<dbReference type="GO" id="GO:0009252">
    <property type="term" value="P:peptidoglycan biosynthetic process"/>
    <property type="evidence" value="ECO:0007669"/>
    <property type="project" value="UniProtKB-UniRule"/>
</dbReference>
<dbReference type="GO" id="GO:0008360">
    <property type="term" value="P:regulation of cell shape"/>
    <property type="evidence" value="ECO:0007669"/>
    <property type="project" value="UniProtKB-KW"/>
</dbReference>
<dbReference type="PANTHER" id="PTHR23135">
    <property type="entry name" value="MUR LIGASE FAMILY MEMBER"/>
    <property type="match status" value="1"/>
</dbReference>
<dbReference type="SUPFAM" id="SSF53244">
    <property type="entry name" value="MurD-like peptide ligases, peptide-binding domain"/>
    <property type="match status" value="1"/>
</dbReference>
<evidence type="ECO:0000256" key="7">
    <source>
        <dbReference type="HAMAP-Rule" id="MF_00208"/>
    </source>
</evidence>
<evidence type="ECO:0000259" key="11">
    <source>
        <dbReference type="Pfam" id="PF08245"/>
    </source>
</evidence>
<evidence type="ECO:0000313" key="12">
    <source>
        <dbReference type="EMBL" id="SHJ71533.1"/>
    </source>
</evidence>
<dbReference type="EC" id="6.3.2.13" evidence="7"/>
<feature type="modified residue" description="N6-carboxylysine" evidence="7">
    <location>
        <position position="221"/>
    </location>
</feature>
<dbReference type="GO" id="GO:0000287">
    <property type="term" value="F:magnesium ion binding"/>
    <property type="evidence" value="ECO:0007669"/>
    <property type="project" value="UniProtKB-UniRule"/>
</dbReference>
<dbReference type="EMBL" id="FRAA01000001">
    <property type="protein sequence ID" value="SHJ71533.1"/>
    <property type="molecule type" value="Genomic_DNA"/>
</dbReference>
<proteinExistence type="inferred from homology"/>
<comment type="subcellular location">
    <subcellularLocation>
        <location evidence="7 8">Cytoplasm</location>
    </subcellularLocation>
</comment>
<dbReference type="HAMAP" id="MF_00208">
    <property type="entry name" value="MurE"/>
    <property type="match status" value="1"/>
</dbReference>
<feature type="binding site" evidence="7">
    <location>
        <begin position="154"/>
        <end position="155"/>
    </location>
    <ligand>
        <name>UDP-N-acetyl-alpha-D-muramoyl-L-alanyl-D-glutamate</name>
        <dbReference type="ChEBI" id="CHEBI:83900"/>
    </ligand>
</feature>
<evidence type="ECO:0000256" key="5">
    <source>
        <dbReference type="ARBA" id="ARBA00023306"/>
    </source>
</evidence>
<evidence type="ECO:0000259" key="10">
    <source>
        <dbReference type="Pfam" id="PF02875"/>
    </source>
</evidence>
<evidence type="ECO:0000256" key="3">
    <source>
        <dbReference type="ARBA" id="ARBA00022960"/>
    </source>
</evidence>
<dbReference type="InterPro" id="IPR036615">
    <property type="entry name" value="Mur_ligase_C_dom_sf"/>
</dbReference>
<dbReference type="Pfam" id="PF01225">
    <property type="entry name" value="Mur_ligase"/>
    <property type="match status" value="1"/>
</dbReference>
<comment type="function">
    <text evidence="7">Catalyzes the addition of meso-diaminopimelic acid to the nucleotide precursor UDP-N-acetylmuramoyl-L-alanyl-D-glutamate (UMAG) in the biosynthesis of bacterial cell-wall peptidoglycan.</text>
</comment>
<dbReference type="GO" id="GO:0051301">
    <property type="term" value="P:cell division"/>
    <property type="evidence" value="ECO:0007669"/>
    <property type="project" value="UniProtKB-KW"/>
</dbReference>
<dbReference type="InterPro" id="IPR000713">
    <property type="entry name" value="Mur_ligase_N"/>
</dbReference>
<protein>
    <recommendedName>
        <fullName evidence="7">UDP-N-acetylmuramoyl-L-alanyl-D-glutamate--2,6-diaminopimelate ligase</fullName>
        <ecNumber evidence="7">6.3.2.13</ecNumber>
    </recommendedName>
    <alternativeName>
        <fullName evidence="7">Meso-A2pm-adding enzyme</fullName>
    </alternativeName>
    <alternativeName>
        <fullName evidence="7">Meso-diaminopimelate-adding enzyme</fullName>
    </alternativeName>
    <alternativeName>
        <fullName evidence="7">UDP-MurNAc-L-Ala-D-Glu:meso-diaminopimelate ligase</fullName>
    </alternativeName>
    <alternativeName>
        <fullName evidence="7">UDP-MurNAc-tripeptide synthetase</fullName>
    </alternativeName>
    <alternativeName>
        <fullName evidence="7">UDP-N-acetylmuramyl-tripeptide synthetase</fullName>
    </alternativeName>
</protein>
<dbReference type="GO" id="GO:0008765">
    <property type="term" value="F:UDP-N-acetylmuramoylalanyl-D-glutamate-2,6-diaminopimelate ligase activity"/>
    <property type="evidence" value="ECO:0007669"/>
    <property type="project" value="UniProtKB-UniRule"/>
</dbReference>